<dbReference type="AlphaFoldDB" id="A0A098VRL0"/>
<comment type="caution">
    <text evidence="1">The sequence shown here is derived from an EMBL/GenBank/DDBJ whole genome shotgun (WGS) entry which is preliminary data.</text>
</comment>
<proteinExistence type="predicted"/>
<dbReference type="VEuPathDB" id="MicrosporidiaDB:DI09_29p140"/>
<dbReference type="EMBL" id="JMKJ01000221">
    <property type="protein sequence ID" value="KGG51693.1"/>
    <property type="molecule type" value="Genomic_DNA"/>
</dbReference>
<reference evidence="1 2" key="1">
    <citation type="submission" date="2014-04" db="EMBL/GenBank/DDBJ databases">
        <title>A new species of microsporidia sheds light on the evolution of extreme parasitism.</title>
        <authorList>
            <person name="Haag K.L."/>
            <person name="James T.Y."/>
            <person name="Larsson R."/>
            <person name="Schaer T.M."/>
            <person name="Refardt D."/>
            <person name="Pombert J.-F."/>
            <person name="Ebert D."/>
        </authorList>
    </citation>
    <scope>NUCLEOTIDE SEQUENCE [LARGE SCALE GENOMIC DNA]</scope>
    <source>
        <strain evidence="1 2">UGP3</strain>
        <tissue evidence="1">Spores</tissue>
    </source>
</reference>
<dbReference type="GeneID" id="25259409"/>
<organism evidence="1 2">
    <name type="scientific">Mitosporidium daphniae</name>
    <dbReference type="NCBI Taxonomy" id="1485682"/>
    <lineage>
        <taxon>Eukaryota</taxon>
        <taxon>Fungi</taxon>
        <taxon>Fungi incertae sedis</taxon>
        <taxon>Microsporidia</taxon>
        <taxon>Mitosporidium</taxon>
    </lineage>
</organism>
<dbReference type="RefSeq" id="XP_013238120.1">
    <property type="nucleotide sequence ID" value="XM_013382666.1"/>
</dbReference>
<evidence type="ECO:0000313" key="2">
    <source>
        <dbReference type="Proteomes" id="UP000029725"/>
    </source>
</evidence>
<protein>
    <submittedName>
        <fullName evidence="1">Uncharacterized protein</fullName>
    </submittedName>
</protein>
<gene>
    <name evidence="1" type="ORF">DI09_29p140</name>
</gene>
<accession>A0A098VRL0</accession>
<evidence type="ECO:0000313" key="1">
    <source>
        <dbReference type="EMBL" id="KGG51693.1"/>
    </source>
</evidence>
<sequence>MRVICFLTDTFASNPNPKSNGMNSSKKPCEPIRFECDLCSLKRVACTNQTRILFQLIKRNSVDDANIFFTRQIRIGTSVSTAPAIRKDTSLEPSLVSSQPRFETLNSSFIALNSSFIALNSSFIALNSSFIALNSSTALNSYLAPFNSSLEDSQADLISSQTPFPYVESLFVPSNSSFKSPDSAPARSYNTSMASISTHWKVIDFLGVNRKICLNKIMIACASSGTSVLLVISYQMFQKWLHEPRPKKHKPPPIESKLEAEVASESAELCANQYFSAADIRRVTLGAVTDSVLELCIKLKTPKFFMLFKSLDYQDVFLSKILGDGLQEENKGSSAKLDFMAAILLFSLMYSEVHYRRFYFQSERMPSCSIIFMPSSNYALSKFILRNLSRSDVSIVGLDFLSRCFENERIPPAKADAMKSRFVQLMSDVDVCAKVSTLGYLCFVYLHLFSVQLGKLANVDQHVELFKNADLFSLVCDAREFPLPYKLDIIDAFWPLLPHCEGKLLPYLYGRSRAENVSCSKLFKSLMNMIPNKATLLLALSLDGFNEWICGLLVDVPDLRDTHAATSDAESNEYIVFYIGFLSNFFEKANMLIIGEEQCTRLTAIVPATAGQQILAWFSKITAMMRRGSTLDATFAEALMFPFLTSLCGHVALHLKLCNLYDSMCVADLKTSVLSALQAIINAQATDACDTTARSGEPNFLEKECKALFNLLSLHLN</sequence>
<keyword evidence="2" id="KW-1185">Reference proteome</keyword>
<dbReference type="HOGENOM" id="CLU_385460_0_0_1"/>
<dbReference type="Proteomes" id="UP000029725">
    <property type="component" value="Unassembled WGS sequence"/>
</dbReference>
<name>A0A098VRL0_9MICR</name>